<protein>
    <recommendedName>
        <fullName evidence="2">Nephrocystin 3-like N-terminal domain-containing protein</fullName>
    </recommendedName>
</protein>
<dbReference type="EMBL" id="JABXXO010000013">
    <property type="protein sequence ID" value="KAF7761901.1"/>
    <property type="molecule type" value="Genomic_DNA"/>
</dbReference>
<dbReference type="Pfam" id="PF24883">
    <property type="entry name" value="NPHP3_N"/>
    <property type="match status" value="1"/>
</dbReference>
<dbReference type="InterPro" id="IPR027417">
    <property type="entry name" value="P-loop_NTPase"/>
</dbReference>
<evidence type="ECO:0000256" key="1">
    <source>
        <dbReference type="ARBA" id="ARBA00022737"/>
    </source>
</evidence>
<evidence type="ECO:0000313" key="4">
    <source>
        <dbReference type="Proteomes" id="UP000629468"/>
    </source>
</evidence>
<sequence length="319" mass="35553">MSLFGNSNDFQVNVNNSHLVAADSVHYHGSRGTGELHCPTCDSWLGADDYDEGLGRLYDESLPDAMHNSAARSLADITLPTTRCAGIIEELAAHFGQPQDSLLPNVVVANDVKSNLAQICAEELEEYSCATFFVSKRFKTDNPAKLFTTIASQLAIQFPPYASILEAKLRRNPSLLRQSLEHQFQELIVEPFNQLSDQVMTNFGSPRKLIIIDGLDEYANPRARSKILRIIFRSAEKLPFVWLLFTQSNVYDIQDGLSAAGQVGRPARVRIFGDSERSCIAFSNDTKSICAVLLAQQEHRIAANDNNCTLKLRLAYFFF</sequence>
<proteinExistence type="predicted"/>
<feature type="domain" description="Nephrocystin 3-like N-terminal" evidence="2">
    <location>
        <begin position="113"/>
        <end position="235"/>
    </location>
</feature>
<organism evidence="3 4">
    <name type="scientific">Agaricus bisporus var. burnettii</name>
    <dbReference type="NCBI Taxonomy" id="192524"/>
    <lineage>
        <taxon>Eukaryota</taxon>
        <taxon>Fungi</taxon>
        <taxon>Dikarya</taxon>
        <taxon>Basidiomycota</taxon>
        <taxon>Agaricomycotina</taxon>
        <taxon>Agaricomycetes</taxon>
        <taxon>Agaricomycetidae</taxon>
        <taxon>Agaricales</taxon>
        <taxon>Agaricineae</taxon>
        <taxon>Agaricaceae</taxon>
        <taxon>Agaricus</taxon>
    </lineage>
</organism>
<comment type="caution">
    <text evidence="3">The sequence shown here is derived from an EMBL/GenBank/DDBJ whole genome shotgun (WGS) entry which is preliminary data.</text>
</comment>
<keyword evidence="1" id="KW-0677">Repeat</keyword>
<dbReference type="Gene3D" id="3.40.50.300">
    <property type="entry name" value="P-loop containing nucleotide triphosphate hydrolases"/>
    <property type="match status" value="1"/>
</dbReference>
<evidence type="ECO:0000313" key="3">
    <source>
        <dbReference type="EMBL" id="KAF7761901.1"/>
    </source>
</evidence>
<dbReference type="AlphaFoldDB" id="A0A8H7C4M9"/>
<reference evidence="3 4" key="1">
    <citation type="journal article" name="Sci. Rep.">
        <title>Telomere-to-telomere assembled and centromere annotated genomes of the two main subspecies of the button mushroom Agaricus bisporus reveal especially polymorphic chromosome ends.</title>
        <authorList>
            <person name="Sonnenberg A.S.M."/>
            <person name="Sedaghat-Telgerd N."/>
            <person name="Lavrijssen B."/>
            <person name="Ohm R.A."/>
            <person name="Hendrickx P.M."/>
            <person name="Scholtmeijer K."/>
            <person name="Baars J.J.P."/>
            <person name="van Peer A."/>
        </authorList>
    </citation>
    <scope>NUCLEOTIDE SEQUENCE [LARGE SCALE GENOMIC DNA]</scope>
    <source>
        <strain evidence="3 4">H119_p4</strain>
    </source>
</reference>
<gene>
    <name evidence="3" type="ORF">Agabi119p4_9893</name>
</gene>
<accession>A0A8H7C4M9</accession>
<dbReference type="Proteomes" id="UP000629468">
    <property type="component" value="Unassembled WGS sequence"/>
</dbReference>
<evidence type="ECO:0000259" key="2">
    <source>
        <dbReference type="Pfam" id="PF24883"/>
    </source>
</evidence>
<name>A0A8H7C4M9_AGABI</name>
<dbReference type="InterPro" id="IPR056884">
    <property type="entry name" value="NPHP3-like_N"/>
</dbReference>